<protein>
    <recommendedName>
        <fullName evidence="9">G protein-coupled receptor</fullName>
    </recommendedName>
</protein>
<dbReference type="InterPro" id="IPR050920">
    <property type="entry name" value="Nematode_rcpt-like_delta"/>
</dbReference>
<dbReference type="EMBL" id="BTSX01000005">
    <property type="protein sequence ID" value="GMS98942.1"/>
    <property type="molecule type" value="Genomic_DNA"/>
</dbReference>
<keyword evidence="5 6" id="KW-0472">Membrane</keyword>
<feature type="transmembrane region" description="Helical" evidence="6">
    <location>
        <begin position="189"/>
        <end position="206"/>
    </location>
</feature>
<keyword evidence="8" id="KW-1185">Reference proteome</keyword>
<feature type="transmembrane region" description="Helical" evidence="6">
    <location>
        <begin position="113"/>
        <end position="134"/>
    </location>
</feature>
<dbReference type="PANTHER" id="PTHR22945:SF40">
    <property type="entry name" value="SERPENTINE RECEPTOR, CLASS D (DELTA)-RELATED"/>
    <property type="match status" value="1"/>
</dbReference>
<feature type="transmembrane region" description="Helical" evidence="6">
    <location>
        <begin position="12"/>
        <end position="36"/>
    </location>
</feature>
<gene>
    <name evidence="7" type="ORF">PENTCL1PPCAC_21117</name>
</gene>
<comment type="subcellular location">
    <subcellularLocation>
        <location evidence="1">Membrane</location>
        <topology evidence="1">Multi-pass membrane protein</topology>
    </subcellularLocation>
</comment>
<dbReference type="SUPFAM" id="SSF81321">
    <property type="entry name" value="Family A G protein-coupled receptor-like"/>
    <property type="match status" value="1"/>
</dbReference>
<proteinExistence type="inferred from homology"/>
<dbReference type="AlphaFoldDB" id="A0AAV5TXW2"/>
<sequence length="211" mass="23627">METDFAEHSAKVAALVSQSALVIVGFSANILLIHSVVKTSQPPSPLKLGIFIGSLYLPSFVQMISLPFGTLKEGEVKSSLSKFYPNIDYANGQFTGTPAAGNIFADYGTLYPMIMPIPCYVFILIVRFKILRIIRRAGSRMSERTRELHMQLVKALTYHACLPIFIVIADVMITVMLMDLYRHPLLENFFTSLPSCLSPILTFIFIRPYRA</sequence>
<evidence type="ECO:0000313" key="7">
    <source>
        <dbReference type="EMBL" id="GMS98942.1"/>
    </source>
</evidence>
<dbReference type="GO" id="GO:0016020">
    <property type="term" value="C:membrane"/>
    <property type="evidence" value="ECO:0007669"/>
    <property type="project" value="UniProtKB-SubCell"/>
</dbReference>
<dbReference type="PANTHER" id="PTHR22945">
    <property type="entry name" value="SERPENTINE RECEPTOR, CLASS D DELTA"/>
    <property type="match status" value="1"/>
</dbReference>
<evidence type="ECO:0000256" key="3">
    <source>
        <dbReference type="ARBA" id="ARBA00022692"/>
    </source>
</evidence>
<evidence type="ECO:0008006" key="9">
    <source>
        <dbReference type="Google" id="ProtNLM"/>
    </source>
</evidence>
<dbReference type="Proteomes" id="UP001432027">
    <property type="component" value="Unassembled WGS sequence"/>
</dbReference>
<keyword evidence="3 6" id="KW-0812">Transmembrane</keyword>
<comment type="caution">
    <text evidence="7">The sequence shown here is derived from an EMBL/GenBank/DDBJ whole genome shotgun (WGS) entry which is preliminary data.</text>
</comment>
<reference evidence="7" key="1">
    <citation type="submission" date="2023-10" db="EMBL/GenBank/DDBJ databases">
        <title>Genome assembly of Pristionchus species.</title>
        <authorList>
            <person name="Yoshida K."/>
            <person name="Sommer R.J."/>
        </authorList>
    </citation>
    <scope>NUCLEOTIDE SEQUENCE</scope>
    <source>
        <strain evidence="7">RS0144</strain>
    </source>
</reference>
<feature type="transmembrane region" description="Helical" evidence="6">
    <location>
        <begin position="155"/>
        <end position="177"/>
    </location>
</feature>
<dbReference type="Pfam" id="PF10317">
    <property type="entry name" value="7TM_GPCR_Srd"/>
    <property type="match status" value="1"/>
</dbReference>
<evidence type="ECO:0000313" key="8">
    <source>
        <dbReference type="Proteomes" id="UP001432027"/>
    </source>
</evidence>
<evidence type="ECO:0000256" key="6">
    <source>
        <dbReference type="SAM" id="Phobius"/>
    </source>
</evidence>
<comment type="similarity">
    <text evidence="2">Belongs to the nematode receptor-like protein srd family.</text>
</comment>
<evidence type="ECO:0000256" key="5">
    <source>
        <dbReference type="ARBA" id="ARBA00023136"/>
    </source>
</evidence>
<keyword evidence="4 6" id="KW-1133">Transmembrane helix</keyword>
<evidence type="ECO:0000256" key="1">
    <source>
        <dbReference type="ARBA" id="ARBA00004141"/>
    </source>
</evidence>
<accession>A0AAV5TXW2</accession>
<organism evidence="7 8">
    <name type="scientific">Pristionchus entomophagus</name>
    <dbReference type="NCBI Taxonomy" id="358040"/>
    <lineage>
        <taxon>Eukaryota</taxon>
        <taxon>Metazoa</taxon>
        <taxon>Ecdysozoa</taxon>
        <taxon>Nematoda</taxon>
        <taxon>Chromadorea</taxon>
        <taxon>Rhabditida</taxon>
        <taxon>Rhabditina</taxon>
        <taxon>Diplogasteromorpha</taxon>
        <taxon>Diplogasteroidea</taxon>
        <taxon>Neodiplogasteridae</taxon>
        <taxon>Pristionchus</taxon>
    </lineage>
</organism>
<evidence type="ECO:0000256" key="4">
    <source>
        <dbReference type="ARBA" id="ARBA00022989"/>
    </source>
</evidence>
<name>A0AAV5TXW2_9BILA</name>
<feature type="transmembrane region" description="Helical" evidence="6">
    <location>
        <begin position="48"/>
        <end position="68"/>
    </location>
</feature>
<evidence type="ECO:0000256" key="2">
    <source>
        <dbReference type="ARBA" id="ARBA00009166"/>
    </source>
</evidence>
<dbReference type="InterPro" id="IPR019421">
    <property type="entry name" value="7TM_GPCR_serpentine_rcpt_Srd"/>
</dbReference>